<evidence type="ECO:0000256" key="12">
    <source>
        <dbReference type="ARBA" id="ARBA00022595"/>
    </source>
</evidence>
<evidence type="ECO:0000256" key="1">
    <source>
        <dbReference type="ARBA" id="ARBA00004402"/>
    </source>
</evidence>
<dbReference type="EMBL" id="KC749050">
    <property type="protein sequence ID" value="AGK29511.1"/>
    <property type="molecule type" value="Genomic_RNA"/>
</dbReference>
<evidence type="ECO:0000256" key="28">
    <source>
        <dbReference type="ARBA" id="ARBA00023180"/>
    </source>
</evidence>
<feature type="short sequence motif" description="YXXL motif; contains endocytosis signal" evidence="32">
    <location>
        <begin position="709"/>
        <end position="712"/>
    </location>
</feature>
<evidence type="ECO:0000256" key="10">
    <source>
        <dbReference type="ARBA" id="ARBA00022570"/>
    </source>
</evidence>
<evidence type="ECO:0000259" key="36">
    <source>
        <dbReference type="Pfam" id="PF00517"/>
    </source>
</evidence>
<evidence type="ECO:0000256" key="33">
    <source>
        <dbReference type="RuleBase" id="RU363095"/>
    </source>
</evidence>
<gene>
    <name evidence="32 37" type="primary">env</name>
</gene>
<evidence type="ECO:0000256" key="22">
    <source>
        <dbReference type="ARBA" id="ARBA00022989"/>
    </source>
</evidence>
<keyword evidence="22 32" id="KW-1133">Transmembrane helix</keyword>
<keyword evidence="14 32" id="KW-0812">Transmembrane</keyword>
<feature type="coiled-coil region" evidence="32">
    <location>
        <begin position="630"/>
        <end position="664"/>
    </location>
</feature>
<feature type="transmembrane region" description="Helical" evidence="33">
    <location>
        <begin position="510"/>
        <end position="534"/>
    </location>
</feature>
<keyword evidence="16 32" id="KW-0732">Signal</keyword>
<keyword evidence="18 32" id="KW-0946">Virion</keyword>
<keyword evidence="25 32" id="KW-0472">Membrane</keyword>
<evidence type="ECO:0000256" key="25">
    <source>
        <dbReference type="ARBA" id="ARBA00023136"/>
    </source>
</evidence>
<feature type="transmembrane region" description="Helical" evidence="33">
    <location>
        <begin position="675"/>
        <end position="702"/>
    </location>
</feature>
<keyword evidence="8 32" id="KW-1170">Fusion of virus membrane with host endosomal membrane</keyword>
<feature type="region of interest" description="Immunosuppression" evidence="32">
    <location>
        <begin position="571"/>
        <end position="589"/>
    </location>
</feature>
<feature type="disulfide bond" evidence="32">
    <location>
        <begin position="595"/>
        <end position="601"/>
    </location>
</feature>
<comment type="subcellular location">
    <molecule>Surface protein gp120</molecule>
    <subcellularLocation>
        <location evidence="32">Virion membrane</location>
        <topology evidence="32">Peripheral membrane protein</topology>
    </subcellularLocation>
    <subcellularLocation>
        <location evidence="32">Host cell membrane</location>
        <topology evidence="32">Peripheral membrane protein</topology>
    </subcellularLocation>
    <subcellularLocation>
        <location evidence="32">Host endosome membrane</location>
        <topology evidence="32">Single-pass type I membrane protein</topology>
    </subcellularLocation>
    <text evidence="32">The surface protein is not anchored to the viral envelope, but associates with the extravirion surface through its binding to TM. It is probably concentrated at the site of budding and incorporated into the virions possibly by contacts between the cytoplasmic tail of Env and the N-terminus of Gag.</text>
</comment>
<evidence type="ECO:0000256" key="18">
    <source>
        <dbReference type="ARBA" id="ARBA00022844"/>
    </source>
</evidence>
<evidence type="ECO:0000256" key="20">
    <source>
        <dbReference type="ARBA" id="ARBA00022879"/>
    </source>
</evidence>
<evidence type="ECO:0000256" key="14">
    <source>
        <dbReference type="ARBA" id="ARBA00022692"/>
    </source>
</evidence>
<organism evidence="37">
    <name type="scientific">Human immunodeficiency virus type 1</name>
    <name type="common">HIV-1</name>
    <dbReference type="NCBI Taxonomy" id="11676"/>
    <lineage>
        <taxon>Viruses</taxon>
        <taxon>Riboviria</taxon>
        <taxon>Pararnavirae</taxon>
        <taxon>Artverviricota</taxon>
        <taxon>Revtraviricetes</taxon>
        <taxon>Ortervirales</taxon>
        <taxon>Retroviridae</taxon>
        <taxon>Orthoretrovirinae</taxon>
        <taxon>Lentivirus</taxon>
        <taxon>Lentivirus humimdef1</taxon>
    </lineage>
</organism>
<comment type="subunit">
    <text evidence="32">The mature envelope protein (Env) consists of a homotrimer of non-covalently associated gp120-gp41 heterodimers. The resulting complex protrudes from the virus surface as a spike. There seems to be as few as 10 spikes on the average virion. Surface protein gp120 interacts with host CD4, CCR5 and CXCR4. Gp120 also interacts with the C-type lectins CD209/DC-SIGN and CLEC4M/DC-SIGNR (collectively referred to as DC-SIGN(R)). Gp120 and gp41 interact with GalCer. Gp120 interacts with host ITGA4/ITGB7 complex; on CD4+ T-cells, this interaction results in rapid activation of integrin ITGAL/LFA-1, which facilitates efficient cell-to-cell spreading of HIV-1. Gp120 interacts with cell-associated heparan sulfate; this interaction increases virus infectivity on permissive cells and may be involved in infection of CD4- cells.</text>
</comment>
<comment type="domain">
    <text evidence="32 33">The 17 amino acids long immunosuppressive region is present in many retroviral envelope proteins. Synthetic peptides derived from this relatively conserved sequence inhibit immune function in vitro and in vivo.</text>
</comment>
<keyword evidence="19 32" id="KW-1043">Host membrane</keyword>
<keyword evidence="30 32" id="KW-0449">Lipoprotein</keyword>
<keyword evidence="24 32" id="KW-0175">Coiled coil</keyword>
<evidence type="ECO:0000256" key="15">
    <source>
        <dbReference type="ARBA" id="ARBA00022703"/>
    </source>
</evidence>
<dbReference type="GO" id="GO:0075512">
    <property type="term" value="P:clathrin-dependent endocytosis of virus by host cell"/>
    <property type="evidence" value="ECO:0007669"/>
    <property type="project" value="UniProtKB-UniRule"/>
</dbReference>
<dbReference type="GO" id="GO:0055036">
    <property type="term" value="C:virion membrane"/>
    <property type="evidence" value="ECO:0007669"/>
    <property type="project" value="UniProtKB-SubCell"/>
</dbReference>
<dbReference type="CDD" id="cd09909">
    <property type="entry name" value="HIV-1-like_HR1-HR2"/>
    <property type="match status" value="1"/>
</dbReference>
<comment type="subcellular location">
    <molecule>Transmembrane protein gp41</molecule>
    <subcellularLocation>
        <location evidence="32">Virion membrane</location>
        <topology evidence="32">Single-pass type I membrane protein</topology>
    </subcellularLocation>
    <subcellularLocation>
        <location evidence="32">Host cell membrane</location>
        <topology evidence="32">Single-pass type I membrane protein</topology>
    </subcellularLocation>
    <subcellularLocation>
        <location evidence="32">Host endosome membrane</location>
        <topology evidence="32">Single-pass type I membrane protein</topology>
    </subcellularLocation>
    <text evidence="32">It is probably concentrated at the site of budding and incorporated into the virions possibly by contacts between the cytoplasmic tail of Env and the N-terminus of Gag.</text>
</comment>
<keyword evidence="7 32" id="KW-1168">Fusion of virus membrane with host membrane</keyword>
<evidence type="ECO:0000256" key="16">
    <source>
        <dbReference type="ARBA" id="ARBA00022729"/>
    </source>
</evidence>
<keyword evidence="9 32" id="KW-1032">Host cell membrane</keyword>
<feature type="transmembrane region" description="Helical" evidence="33">
    <location>
        <begin position="20"/>
        <end position="41"/>
    </location>
</feature>
<comment type="domain">
    <text evidence="32">Some of the most genetically diverse regions of the viral genome are present in Env. They are called variable regions 1 through 5 (V1 through V5). Coreceptor usage of gp120 is determined mainly by the primary structure of the third variable region (V3) in the outer domain of gp120. The sequence of V3 determines which coreceptor, CCR5 and/or CXCR4 (corresponding to R5/macrophage, X4/T cell and R5X4/T cell and macrophage tropism), is used to trigger the fusion potential of the Env complex, and hence which cells the virus can infect. Binding to CCR5 involves a region adjacent in addition to V3.</text>
</comment>
<evidence type="ECO:0000256" key="23">
    <source>
        <dbReference type="ARBA" id="ARBA00023046"/>
    </source>
</evidence>
<feature type="region of interest" description="MPER; binding to GalCer" evidence="32">
    <location>
        <begin position="659"/>
        <end position="680"/>
    </location>
</feature>
<comment type="function">
    <text evidence="32">Envelope glycoprotein gp160: Oligomerizes in the host endoplasmic reticulum into predominantly trimers. In a second time, gp160 transits in the host Golgi, where glycosylation is completed. The precursor is then proteolytically cleaved in the trans-Golgi and thereby activated by cellular furin or furin-like proteases to produce gp120 and gp41.</text>
</comment>
<evidence type="ECO:0000256" key="17">
    <source>
        <dbReference type="ARBA" id="ARBA00022804"/>
    </source>
</evidence>
<dbReference type="GO" id="GO:0052031">
    <property type="term" value="P:symbiont-mediated perturbation of host defense response"/>
    <property type="evidence" value="ECO:0007669"/>
    <property type="project" value="UniProtKB-UniRule"/>
</dbReference>
<dbReference type="Gene3D" id="1.20.5.490">
    <property type="entry name" value="Single helix bin"/>
    <property type="match status" value="1"/>
</dbReference>
<evidence type="ECO:0000256" key="11">
    <source>
        <dbReference type="ARBA" id="ARBA00022581"/>
    </source>
</evidence>
<dbReference type="SUPFAM" id="SSF58069">
    <property type="entry name" value="Virus ectodomain"/>
    <property type="match status" value="1"/>
</dbReference>
<sequence>MRVMGIKKNYQHLWRGGMMLLGMLMICSAVEDLWVTVYYGVPVWKEANTTLFCASDAKAYATEVHNVWATHACVPTDPNPQEMHLENVTENFNMWKNNMVDQMQEDIISLWDQSLKPCVKLTPLCVILNCTDVNNTRSNATNINDTMLMEKGEIKNCSFNITTSIKTKIVDYALFYKPDVVPIDNDTTSYRMIHCNTSVITQACPKVSFEPIPIHYCAPAGFAILKCNDPQFNGTGKCKNVSTVQCTHGIRPVVSTQLLLNGSLAEKEIVLRSSNFSDNAKNIIVQLKEPVEINCTRPNNNTRKRIRIGPGRAVYATGQIIGDIRRAFCVLNGTKWKNTLKQIAEKLREQFRNKTIVFKQSSGGDPEIVMHSFNCGGEFFYCNTSQLFNSTWNDNNTNSRNDTAGNITLTCRIRQIVNMWQEVGKAMYAPPIAGLINCVSNITGLILTRDGGNDKNNSTENSPETFRPGGGDMKDNWRSELYKYKVVKIEPLGVAPTKAKRRVVQREKRAVLGAIFLGFLGAAGSTMGAASITLTVQTRQLLSGIVQQQRNLLRAIELQQHLLQLTVWGIKQLQARLLAVERYLKDQQLLGIWGCSGKLICTTTVPWNSSWSNKTLNDIWDNMTWMEWERKIENYTGEIYTLIERSQNQQEQNELDLLKLDEWASLWNWFSITKWLWYIKIFIMIVGGLIGLRIVFAVLSIVNKVRQGYSPLSLQTRFPAQRGPDRPEGIAEEGGEQDRDRSGRLVNGLLTLIWKDLWSLCLFSYHRLRDSLLIVTRIVELLGRRGWEALRYWWNLLQYWIQELKNSAVSLLNATAVAVAEGTDRVIEIIQRAGRALLHIPRRIRQGLERALL</sequence>
<evidence type="ECO:0000256" key="5">
    <source>
        <dbReference type="ARBA" id="ARBA00004578"/>
    </source>
</evidence>
<feature type="disulfide bond" evidence="32">
    <location>
        <begin position="227"/>
        <end position="238"/>
    </location>
</feature>
<keyword evidence="26 32" id="KW-0564">Palmitate</keyword>
<evidence type="ECO:0000256" key="8">
    <source>
        <dbReference type="ARBA" id="ARBA00022510"/>
    </source>
</evidence>
<keyword evidence="20 32" id="KW-0261">Viral envelope protein</keyword>
<dbReference type="GO" id="GO:0016020">
    <property type="term" value="C:membrane"/>
    <property type="evidence" value="ECO:0007669"/>
    <property type="project" value="UniProtKB-UniRule"/>
</dbReference>
<dbReference type="GO" id="GO:0019031">
    <property type="term" value="C:viral envelope"/>
    <property type="evidence" value="ECO:0007669"/>
    <property type="project" value="UniProtKB-KW"/>
</dbReference>
<evidence type="ECO:0000256" key="13">
    <source>
        <dbReference type="ARBA" id="ARBA00022685"/>
    </source>
</evidence>
<keyword evidence="27 32" id="KW-1015">Disulfide bond</keyword>
<dbReference type="FunFam" id="1.20.5.490:FF:000001">
    <property type="entry name" value="Envelope glycoprotein gp160"/>
    <property type="match status" value="1"/>
</dbReference>
<keyword evidence="15 32" id="KW-0053">Apoptosis</keyword>
<dbReference type="GO" id="GO:0019064">
    <property type="term" value="P:fusion of virus membrane with host plasma membrane"/>
    <property type="evidence" value="ECO:0007669"/>
    <property type="project" value="UniProtKB-UniRule"/>
</dbReference>
<comment type="caution">
    <text evidence="32 33">Lacks conserved residue(s) required for the propagation of feature annotation.</text>
</comment>
<dbReference type="SUPFAM" id="SSF56502">
    <property type="entry name" value="gp120 core"/>
    <property type="match status" value="2"/>
</dbReference>
<comment type="domain">
    <text evidence="32">The membrane proximal external region (MPER) present in gp41 is a tryptophan-rich region recognized by the antibodies 2F5, Z13, and 4E10. MPER seems to play a role in fusion.</text>
</comment>
<comment type="function">
    <text evidence="32">Transmembrane protein gp41: Acts as a class I viral fusion protein. Under the current model, the protein has at least 3 conformational states: pre-fusion native state, pre-hairpin intermediate state, and post-fusion hairpin state. During fusion of viral and target intracellular membranes, the coiled coil regions (heptad repeats) assume a trimer-of-hairpins structure, positioning the fusion peptide in close proximity to the C-terminal region of the ectodomain. The formation of this structure appears to drive apposition and subsequent fusion of viral and target cell membranes. Complete fusion occurs in host cell endosomes and is dynamin-dependent, however some lipid transfer might occur at the plasma membrane. The virus undergoes clathrin-dependent internalization long before endosomal fusion, thus minimizing the surface exposure of conserved viral epitopes during fusion and reducing the efficacy of inhibitors targeting these epitopes. Membranes fusion leads to delivery of the nucleocapsid into the cytoplasm.</text>
</comment>
<keyword evidence="31 32" id="KW-1160">Virus entry into host cell</keyword>
<dbReference type="Gene3D" id="1.10.287.210">
    <property type="match status" value="1"/>
</dbReference>
<keyword evidence="29 32" id="KW-0899">Viral immunoevasion</keyword>
<dbReference type="GO" id="GO:0019062">
    <property type="term" value="P:virion attachment to host cell"/>
    <property type="evidence" value="ECO:0007669"/>
    <property type="project" value="UniProtKB-UniRule"/>
</dbReference>
<evidence type="ECO:0000256" key="30">
    <source>
        <dbReference type="ARBA" id="ARBA00023288"/>
    </source>
</evidence>
<keyword evidence="12 32" id="KW-1162">Viral penetration into host cytoplasm</keyword>
<feature type="topological domain" description="Cytoplasmic" evidence="32">
    <location>
        <begin position="703"/>
        <end position="853"/>
    </location>
</feature>
<comment type="domain">
    <text evidence="32">The YXXL motif is involved in determining the exact site of viral release at the surface of infected mononuclear cells and promotes endocytosis. YXXL and di-leucine endocytosis motifs interact directly or indirectly with the clathrin adapter complexes, opperate independently, and their activities are not additive.</text>
</comment>
<comment type="domain">
    <text evidence="32">The CD4-binding region is targeted by the antibody b12.</text>
</comment>
<dbReference type="InterPro" id="IPR036377">
    <property type="entry name" value="Gp120_core_sf"/>
</dbReference>
<feature type="disulfide bond" evidence="32">
    <location>
        <begin position="118"/>
        <end position="204"/>
    </location>
</feature>
<feature type="short sequence motif" description="Di-leucine internalization motif" evidence="32">
    <location>
        <begin position="852"/>
        <end position="853"/>
    </location>
</feature>
<keyword evidence="28 32" id="KW-0325">Glycoprotein</keyword>
<evidence type="ECO:0000256" key="24">
    <source>
        <dbReference type="ARBA" id="ARBA00023054"/>
    </source>
</evidence>
<feature type="lipid moiety-binding region" description="S-palmitoyl cysteine; by host" evidence="32">
    <location>
        <position position="761"/>
    </location>
</feature>
<dbReference type="GO" id="GO:0044175">
    <property type="term" value="C:host cell endosome membrane"/>
    <property type="evidence" value="ECO:0007669"/>
    <property type="project" value="UniProtKB-SubCell"/>
</dbReference>
<feature type="chain" id="PRO_5023482007" description="Envelope glycoprotein gp160" evidence="32">
    <location>
        <begin position="32"/>
        <end position="853"/>
    </location>
</feature>
<evidence type="ECO:0000256" key="26">
    <source>
        <dbReference type="ARBA" id="ARBA00023139"/>
    </source>
</evidence>
<keyword evidence="11 32" id="KW-0945">Host-virus interaction</keyword>
<feature type="chain" id="PRO_5023482008" description="Transmembrane protein gp41" evidence="32">
    <location>
        <begin position="510"/>
        <end position="853"/>
    </location>
</feature>
<dbReference type="Pfam" id="PF00517">
    <property type="entry name" value="GP41"/>
    <property type="match status" value="1"/>
</dbReference>
<dbReference type="GO" id="GO:1903908">
    <property type="term" value="P:positive regulation of plasma membrane raft polarization"/>
    <property type="evidence" value="ECO:0007669"/>
    <property type="project" value="UniProtKB-UniRule"/>
</dbReference>
<evidence type="ECO:0000256" key="27">
    <source>
        <dbReference type="ARBA" id="ARBA00023157"/>
    </source>
</evidence>
<dbReference type="FunFam" id="2.170.40.20:FF:000003">
    <property type="entry name" value="Envelope glycoprotein gp160"/>
    <property type="match status" value="1"/>
</dbReference>
<dbReference type="FunFam" id="1.10.287.210:FF:000001">
    <property type="entry name" value="Envelope glycoprotein gp160"/>
    <property type="match status" value="1"/>
</dbReference>
<evidence type="ECO:0000256" key="2">
    <source>
        <dbReference type="ARBA" id="ARBA00004433"/>
    </source>
</evidence>
<evidence type="ECO:0000256" key="31">
    <source>
        <dbReference type="ARBA" id="ARBA00023296"/>
    </source>
</evidence>
<keyword evidence="17 32" id="KW-1161">Viral attachment to host cell</keyword>
<organismHost>
    <name type="scientific">Homo sapiens</name>
    <name type="common">Human</name>
    <dbReference type="NCBI Taxonomy" id="9606"/>
</organismHost>
<keyword evidence="23 32" id="KW-1039">Host endosome</keyword>
<evidence type="ECO:0000256" key="19">
    <source>
        <dbReference type="ARBA" id="ARBA00022870"/>
    </source>
</evidence>
<dbReference type="Gene3D" id="2.170.40.20">
    <property type="entry name" value="Human immunodeficiency virus 1, Gp160, envelope glycoprotein"/>
    <property type="match status" value="2"/>
</dbReference>
<dbReference type="GO" id="GO:0039654">
    <property type="term" value="P:fusion of virus membrane with host endosome membrane"/>
    <property type="evidence" value="ECO:0007669"/>
    <property type="project" value="UniProtKB-UniRule"/>
</dbReference>
<dbReference type="GO" id="GO:0005198">
    <property type="term" value="F:structural molecule activity"/>
    <property type="evidence" value="ECO:0007669"/>
    <property type="project" value="UniProtKB-UniRule"/>
</dbReference>
<dbReference type="GO" id="GO:1903911">
    <property type="term" value="P:positive regulation of receptor clustering"/>
    <property type="evidence" value="ECO:0007669"/>
    <property type="project" value="UniProtKB-UniRule"/>
</dbReference>
<reference evidence="37" key="1">
    <citation type="submission" date="2013-03" db="EMBL/GenBank/DDBJ databases">
        <authorList>
            <person name="Bailer R."/>
            <person name="Bhattacharya T."/>
            <person name="Chen Y."/>
            <person name="DeCamp A."/>
            <person name="Gao F."/>
            <person name="Gao H."/>
            <person name="Giorgi E."/>
            <person name="Gottardo R."/>
            <person name="Greene K."/>
            <person name="Hahn B."/>
            <person name="Hraber P."/>
            <person name="Kim J."/>
            <person name="Korber B."/>
            <person name="Lapedes A."/>
            <person name="Mascola J."/>
            <person name="Montefiori D."/>
            <person name="O'Sullivan A."/>
            <person name="Permpikul P."/>
            <person name="Poltavaee K."/>
            <person name="Sanders-Buell E."/>
            <person name="Seaman M."/>
            <person name="Self S."/>
            <person name="Sutthent R."/>
            <person name="Swanstrom R."/>
            <person name="Williamson C."/>
            <person name="Tovanabutra S."/>
        </authorList>
    </citation>
    <scope>NUCLEOTIDE SEQUENCE</scope>
    <source>
        <strain evidence="37">T503963_18</strain>
    </source>
</reference>
<feature type="disulfide bond" evidence="32">
    <location>
        <begin position="217"/>
        <end position="246"/>
    </location>
</feature>
<feature type="disulfide bond" evidence="32">
    <location>
        <begin position="53"/>
        <end position="73"/>
    </location>
</feature>
<proteinExistence type="inferred from homology"/>
<dbReference type="InterPro" id="IPR000328">
    <property type="entry name" value="GP41-like"/>
</dbReference>
<evidence type="ECO:0000256" key="9">
    <source>
        <dbReference type="ARBA" id="ARBA00022511"/>
    </source>
</evidence>
<comment type="PTM">
    <text evidence="32">Highly glycosylated by host. The high number of glycan on the protein is reffered to as 'glycan shield' because it contributes to hide protein sequence from adaptive immune system.</text>
</comment>
<dbReference type="Pfam" id="PF00516">
    <property type="entry name" value="GP120"/>
    <property type="match status" value="1"/>
</dbReference>
<feature type="region of interest" description="CD4-binding loop" evidence="32">
    <location>
        <begin position="361"/>
        <end position="371"/>
    </location>
</feature>
<feature type="compositionally biased region" description="Polar residues" evidence="34">
    <location>
        <begin position="454"/>
        <end position="464"/>
    </location>
</feature>
<feature type="region of interest" description="Disordered" evidence="34">
    <location>
        <begin position="450"/>
        <end position="472"/>
    </location>
</feature>
<evidence type="ECO:0000256" key="34">
    <source>
        <dbReference type="SAM" id="MobiDB-lite"/>
    </source>
</evidence>
<comment type="subcellular location">
    <subcellularLocation>
        <location evidence="3">Host cell membrane</location>
        <topology evidence="3">Peripheral membrane protein</topology>
    </subcellularLocation>
    <subcellularLocation>
        <location evidence="1">Host cell membrane</location>
        <topology evidence="1">Single-pass type I membrane protein</topology>
    </subcellularLocation>
    <subcellularLocation>
        <location evidence="2">Host endosome membrane</location>
        <topology evidence="2">Peripheral membrane protein</topology>
    </subcellularLocation>
    <subcellularLocation>
        <location evidence="5">Host endosome membrane</location>
        <topology evidence="5">Single-pass type I membrane protein</topology>
    </subcellularLocation>
    <subcellularLocation>
        <location evidence="6">Virion membrane</location>
        <topology evidence="6">Peripheral membrane protein</topology>
    </subcellularLocation>
    <subcellularLocation>
        <location evidence="4">Virion membrane</location>
        <topology evidence="4">Single-pass type I membrane protein</topology>
    </subcellularLocation>
</comment>
<feature type="site" description="Cleavage; by host furin" evidence="32">
    <location>
        <begin position="509"/>
        <end position="510"/>
    </location>
</feature>
<feature type="domain" description="Retroviral envelope protein GP41-like" evidence="36">
    <location>
        <begin position="527"/>
        <end position="715"/>
    </location>
</feature>
<feature type="region of interest" description="Disordered" evidence="34">
    <location>
        <begin position="716"/>
        <end position="740"/>
    </location>
</feature>
<accession>M9Z990</accession>
<keyword evidence="10 32" id="KW-1165">Clathrin-mediated endocytosis of virus by host</keyword>
<protein>
    <recommendedName>
        <fullName evidence="32">Envelope glycoprotein gp160</fullName>
    </recommendedName>
    <alternativeName>
        <fullName evidence="32">Env polyprotein</fullName>
    </alternativeName>
    <component>
        <recommendedName>
            <fullName evidence="32">Surface protein gp120</fullName>
            <shortName evidence="32">SU</shortName>
        </recommendedName>
        <alternativeName>
            <fullName evidence="32">Glycoprotein 120</fullName>
            <shortName evidence="32">gp120</shortName>
        </alternativeName>
    </component>
    <component>
        <recommendedName>
            <fullName evidence="32">Transmembrane protein gp41</fullName>
            <shortName evidence="32">TM</shortName>
        </recommendedName>
        <alternativeName>
            <fullName evidence="32">Glycoprotein 41</fullName>
            <shortName evidence="32">gp41</shortName>
        </alternativeName>
    </component>
</protein>
<evidence type="ECO:0000256" key="4">
    <source>
        <dbReference type="ARBA" id="ARBA00004563"/>
    </source>
</evidence>
<feature type="disulfide bond" evidence="32">
    <location>
        <begin position="125"/>
        <end position="195"/>
    </location>
</feature>
<dbReference type="GO" id="GO:0019082">
    <property type="term" value="P:viral protein processing"/>
    <property type="evidence" value="ECO:0007669"/>
    <property type="project" value="UniProtKB-UniRule"/>
</dbReference>
<evidence type="ECO:0000256" key="29">
    <source>
        <dbReference type="ARBA" id="ARBA00023280"/>
    </source>
</evidence>
<dbReference type="InterPro" id="IPR037527">
    <property type="entry name" value="Gp160"/>
</dbReference>
<evidence type="ECO:0000259" key="35">
    <source>
        <dbReference type="Pfam" id="PF00516"/>
    </source>
</evidence>
<dbReference type="GO" id="GO:0020002">
    <property type="term" value="C:host cell plasma membrane"/>
    <property type="evidence" value="ECO:0007669"/>
    <property type="project" value="UniProtKB-SubCell"/>
</dbReference>
<dbReference type="HAMAP" id="MF_04083">
    <property type="entry name" value="HIV_ENV"/>
    <property type="match status" value="1"/>
</dbReference>
<keyword evidence="13 32" id="KW-0165">Cleavage on pair of basic residues</keyword>
<keyword evidence="21 32" id="KW-1164">Virus endocytosis by host</keyword>
<evidence type="ECO:0000256" key="7">
    <source>
        <dbReference type="ARBA" id="ARBA00022506"/>
    </source>
</evidence>
<feature type="domain" description="Human immunodeficiency virus 1 envelope glycoprotein Gp120" evidence="35">
    <location>
        <begin position="33"/>
        <end position="509"/>
    </location>
</feature>
<comment type="miscellaneous">
    <text evidence="32">Inhibitors targeting HIV-1 viral envelope proteins are used as antiretroviral drugs. Attachment of virions to the cell surface via non-specific interactions and CD4 binding can be blocked by inhibitors that include cyanovirin-N, cyclotriazadisulfonamide analogs, PRO 2000, TNX 355 and PRO 542. In addition, BMS 806 can block CD4-induced conformational changes. Env interactions with the coreceptor molecules can be targeted by CCR5 antagonists including SCH-D, maraviroc (UK 427857) and aplaviroc (GW 873140), and the CXCR4 antagonist AMD 070. Fusion of viral and cellular membranes can be inhibited by peptides such as enfuvirtide and tifuvirtide (T 1249). Resistance to inhibitors associated with mutations in Env are observed. Most of the time, single mutations confer only a modest reduction in drug susceptibility. Combination of several mutations is usually required to develop a high-level drug resistance.</text>
</comment>
<evidence type="ECO:0000256" key="21">
    <source>
        <dbReference type="ARBA" id="ARBA00022890"/>
    </source>
</evidence>
<comment type="similarity">
    <text evidence="32">Belongs to the HIV-1 env protein family.</text>
</comment>
<name>M9Z990_HV1</name>
<evidence type="ECO:0000256" key="3">
    <source>
        <dbReference type="ARBA" id="ARBA00004505"/>
    </source>
</evidence>
<evidence type="ECO:0000313" key="37">
    <source>
        <dbReference type="EMBL" id="AGK29511.1"/>
    </source>
</evidence>
<evidence type="ECO:0000256" key="32">
    <source>
        <dbReference type="HAMAP-Rule" id="MF_04083"/>
    </source>
</evidence>
<evidence type="ECO:0000256" key="6">
    <source>
        <dbReference type="ARBA" id="ARBA00004650"/>
    </source>
</evidence>
<comment type="miscellaneous">
    <text evidence="32">HIV-1 lineages are divided in three main groups, M (for Major), O (for Outlier), and N (for New, or Non-M, Non-O). The vast majority of strains found worldwide belong to the group M. Group O seems to be endemic to and largely confined to Cameroon and neighboring countries in West Central Africa, where these viruses represent a small minority of HIV-1 strains. The group N is represented by a limited number of isolates from Cameroonian persons. The group M is further subdivided in 9 clades or subtypes (A to D, F to H, J and K).</text>
</comment>
<dbReference type="InterPro" id="IPR000777">
    <property type="entry name" value="HIV1_Gp120"/>
</dbReference>
<dbReference type="FunFam" id="2.170.40.20:FF:000002">
    <property type="entry name" value="Envelope glycoprotein gp160"/>
    <property type="match status" value="1"/>
</dbReference>
<comment type="PTM">
    <text evidence="32">Palmitoylation of the transmembrane protein and of Env polyprotein (prior to its proteolytic cleavage) is essential for their association with host cell membrane lipid rafts. Palmitoylation is therefore required for envelope trafficking to classical lipid rafts, but not for viral replication.</text>
</comment>
<comment type="function">
    <text evidence="32">Surface protein gp120: Attaches the virus to the host lymphoid cell by binding to the primary receptor CD4. This interaction induces a structural rearrangement creating a high affinity binding site for a chemokine coreceptor like CXCR4 and/or CCR5. Acts as a ligand for CD209/DC-SIGN and CLEC4M/DC-SIGNR, which are respectively found on dendritic cells (DCs), and on endothelial cells of liver sinusoids and lymph node sinuses. These interactions allow capture of viral particles at mucosal surfaces by these cells and subsequent transmission to permissive cells. HIV subverts the migration properties of dendritic cells to gain access to CD4+ T-cells in lymph nodes. Virus transmission to permissive T-cells occurs either in trans (without DCs infection, through viral capture and transmission), or in cis (following DCs productive infection, through the usual CD4-gp120 interaction), thereby inducing a robust infection. In trans infection, bound virions remain infectious over days and it is proposed that they are not degraded, but protected in non-lysosomal acidic organelles within the DCs close to the cell membrane thus contributing to the viral infectious potential during DCs' migration from the periphery to the lymphoid tissues. On arrival at lymphoid tissues, intact virions recycle back to DCs' cell surface allowing virus transmission to CD4+ T-cells.</text>
</comment>
<comment type="PTM">
    <text evidence="32">Specific enzymatic cleavages in vivo yield mature proteins. Envelope glycoproteins are synthesized as a inactive precursor that is heavily N-glycosylated and processed likely by host cell furin in the Golgi to yield the mature SU and TM proteins. The cleavage site between SU and TM requires the minimal sequence [KR]-X-[KR]-R. About 2 of the 9 disulfide bonds of gp41 are reduced by P4HB/PDI, following binding to CD4 receptor.</text>
</comment>